<accession>A0A382PUZ0</accession>
<reference evidence="1" key="1">
    <citation type="submission" date="2018-05" db="EMBL/GenBank/DDBJ databases">
        <authorList>
            <person name="Lanie J.A."/>
            <person name="Ng W.-L."/>
            <person name="Kazmierczak K.M."/>
            <person name="Andrzejewski T.M."/>
            <person name="Davidsen T.M."/>
            <person name="Wayne K.J."/>
            <person name="Tettelin H."/>
            <person name="Glass J.I."/>
            <person name="Rusch D."/>
            <person name="Podicherti R."/>
            <person name="Tsui H.-C.T."/>
            <person name="Winkler M.E."/>
        </authorList>
    </citation>
    <scope>NUCLEOTIDE SEQUENCE</scope>
</reference>
<evidence type="ECO:0000313" key="1">
    <source>
        <dbReference type="EMBL" id="SVC77056.1"/>
    </source>
</evidence>
<gene>
    <name evidence="1" type="ORF">METZ01_LOCUS329910</name>
</gene>
<dbReference type="EMBL" id="UINC01109907">
    <property type="protein sequence ID" value="SVC77056.1"/>
    <property type="molecule type" value="Genomic_DNA"/>
</dbReference>
<protein>
    <submittedName>
        <fullName evidence="1">Uncharacterized protein</fullName>
    </submittedName>
</protein>
<sequence length="271" mass="31547">MEFVSAGVDEMQETVPVPPTLKELHAQKSNIAFLPIQYSEGLTRYHRVLSHAFVMSVLEEYGDLEIIGEVFVQNNLERTEFRELKILIEEEKFRRYDQPLVDGVIRLGKTLGVSYIGLMSVQTSPVRVSSNDWSTYITFRIMRVEDPPDSSYMNHEFTFIFSESNSLWEDLGTQIRGKFPLSGFILESRGGRSYARISLGRRNRVEMEQQCKIFRRIRKESQDSQKNTLQVTDYDLLGKMQIFNIQEDFSWGRVETEARKKILKGDAVRCY</sequence>
<organism evidence="1">
    <name type="scientific">marine metagenome</name>
    <dbReference type="NCBI Taxonomy" id="408172"/>
    <lineage>
        <taxon>unclassified sequences</taxon>
        <taxon>metagenomes</taxon>
        <taxon>ecological metagenomes</taxon>
    </lineage>
</organism>
<proteinExistence type="predicted"/>
<name>A0A382PUZ0_9ZZZZ</name>
<dbReference type="AlphaFoldDB" id="A0A382PUZ0"/>